<dbReference type="CDD" id="cd01948">
    <property type="entry name" value="EAL"/>
    <property type="match status" value="1"/>
</dbReference>
<dbReference type="Gene3D" id="6.20.270.20">
    <property type="entry name" value="LapD/MoxY periplasmic domain"/>
    <property type="match status" value="1"/>
</dbReference>
<dbReference type="InterPro" id="IPR043128">
    <property type="entry name" value="Rev_trsase/Diguanyl_cyclase"/>
</dbReference>
<dbReference type="SUPFAM" id="SSF141868">
    <property type="entry name" value="EAL domain-like"/>
    <property type="match status" value="1"/>
</dbReference>
<protein>
    <submittedName>
        <fullName evidence="3">Membrane bound c-di-GMP receptor LapD</fullName>
    </submittedName>
</protein>
<organism evidence="3">
    <name type="scientific">Rheinheimera sp. BAL341</name>
    <dbReference type="NCBI Taxonomy" id="1708203"/>
    <lineage>
        <taxon>Bacteria</taxon>
        <taxon>Pseudomonadati</taxon>
        <taxon>Pseudomonadota</taxon>
        <taxon>Gammaproteobacteria</taxon>
        <taxon>Chromatiales</taxon>
        <taxon>Chromatiaceae</taxon>
        <taxon>Rheinheimera</taxon>
    </lineage>
</organism>
<dbReference type="Gene3D" id="3.30.70.270">
    <property type="match status" value="1"/>
</dbReference>
<dbReference type="InterPro" id="IPR029787">
    <property type="entry name" value="Nucleotide_cyclase"/>
</dbReference>
<dbReference type="InterPro" id="IPR042461">
    <property type="entry name" value="LapD_MoxY_peri_C"/>
</dbReference>
<dbReference type="InterPro" id="IPR001633">
    <property type="entry name" value="EAL_dom"/>
</dbReference>
<evidence type="ECO:0000256" key="1">
    <source>
        <dbReference type="SAM" id="Phobius"/>
    </source>
</evidence>
<feature type="domain" description="EAL" evidence="2">
    <location>
        <begin position="401"/>
        <end position="632"/>
    </location>
</feature>
<sequence>MSLIKQLWIAIIVMSVMALGSSFFISVYQTRLHLMEHLYLKNVDNATVLAMTLSQANKDSTTLELMLAAQFDTGYYERISLLKPDGSAIIHFKMPSDSVGVPNWFIQLVQLDVAPGVASIQDGWSQFGTLEIESQYQFSLVSLWKISKELSFNFFLLAVAFGVAGQFFLKGVRKPLNQVVQHAEAIGERRFVISDVPKTLELKNVVKSMNKLSDRVRSILEQERLELEKLHLHYQTDGVTSALNRAYGINWLSSYFVNRGNEQDVSAFMLRIVDLQTINLTLGRVNTDAWLQKTVTEIKQISGVRLISRLNGSDFLLLIDENHDLNSQAVAILQLINTVADSYSSVLHDHITLVGSELTDVDSSSQLLSVLDNLLASAQAIANKQLVLNPSGRRVNKLNDSSEWFAKISEALAGDKFEAAFFPVKLTNSQLLHQEAMMRLTVNNEVLRAGDVLGWAKRFNLLADIDMAVLQYCINQLSNNPASRIAVNLSDASLSNISVHYKLMAVFDAQPADVLARLAIEFDEHHVIKQQLQFIPFILAMKKYKINVGIQRCTVAFTSLPELEQLGLDYVKIDAALIHSLSQDDGAVMIGKIIRLGHALGLQVIAEGVDDIKQIDALIVAGFDGYTGLGVV</sequence>
<accession>A0A486XRD2</accession>
<gene>
    <name evidence="3" type="ORF">BAL341_1685</name>
</gene>
<keyword evidence="1" id="KW-0472">Membrane</keyword>
<dbReference type="Pfam" id="PF00990">
    <property type="entry name" value="GGDEF"/>
    <property type="match status" value="1"/>
</dbReference>
<dbReference type="InterPro" id="IPR035919">
    <property type="entry name" value="EAL_sf"/>
</dbReference>
<dbReference type="PROSITE" id="PS50883">
    <property type="entry name" value="EAL"/>
    <property type="match status" value="1"/>
</dbReference>
<evidence type="ECO:0000259" key="2">
    <source>
        <dbReference type="PROSITE" id="PS50883"/>
    </source>
</evidence>
<dbReference type="Gene3D" id="3.20.20.450">
    <property type="entry name" value="EAL domain"/>
    <property type="match status" value="1"/>
</dbReference>
<dbReference type="EMBL" id="CAAJGR010000091">
    <property type="protein sequence ID" value="VHO04029.1"/>
    <property type="molecule type" value="Genomic_DNA"/>
</dbReference>
<dbReference type="PANTHER" id="PTHR33121">
    <property type="entry name" value="CYCLIC DI-GMP PHOSPHODIESTERASE PDEF"/>
    <property type="match status" value="1"/>
</dbReference>
<evidence type="ECO:0000313" key="3">
    <source>
        <dbReference type="EMBL" id="VHO04029.1"/>
    </source>
</evidence>
<dbReference type="GO" id="GO:0071111">
    <property type="term" value="F:cyclic-guanylate-specific phosphodiesterase activity"/>
    <property type="evidence" value="ECO:0007669"/>
    <property type="project" value="InterPro"/>
</dbReference>
<feature type="transmembrane region" description="Helical" evidence="1">
    <location>
        <begin position="6"/>
        <end position="28"/>
    </location>
</feature>
<dbReference type="SMART" id="SM00267">
    <property type="entry name" value="GGDEF"/>
    <property type="match status" value="1"/>
</dbReference>
<dbReference type="AlphaFoldDB" id="A0A486XRD2"/>
<dbReference type="Gene3D" id="3.30.110.200">
    <property type="match status" value="1"/>
</dbReference>
<dbReference type="InterPro" id="IPR000160">
    <property type="entry name" value="GGDEF_dom"/>
</dbReference>
<dbReference type="InterPro" id="IPR050706">
    <property type="entry name" value="Cyclic-di-GMP_PDE-like"/>
</dbReference>
<proteinExistence type="predicted"/>
<dbReference type="PANTHER" id="PTHR33121:SF79">
    <property type="entry name" value="CYCLIC DI-GMP PHOSPHODIESTERASE PDED-RELATED"/>
    <property type="match status" value="1"/>
</dbReference>
<dbReference type="Pfam" id="PF00563">
    <property type="entry name" value="EAL"/>
    <property type="match status" value="1"/>
</dbReference>
<keyword evidence="1" id="KW-1133">Transmembrane helix</keyword>
<dbReference type="InterPro" id="IPR032244">
    <property type="entry name" value="LapD_MoxY_N"/>
</dbReference>
<dbReference type="Pfam" id="PF16448">
    <property type="entry name" value="LapD_MoxY_N"/>
    <property type="match status" value="1"/>
</dbReference>
<dbReference type="SMART" id="SM00052">
    <property type="entry name" value="EAL"/>
    <property type="match status" value="1"/>
</dbReference>
<reference evidence="3" key="1">
    <citation type="submission" date="2019-04" db="EMBL/GenBank/DDBJ databases">
        <authorList>
            <person name="Brambilla D."/>
        </authorList>
    </citation>
    <scope>NUCLEOTIDE SEQUENCE</scope>
    <source>
        <strain evidence="3">BAL1</strain>
    </source>
</reference>
<keyword evidence="1" id="KW-0812">Transmembrane</keyword>
<name>A0A486XRD2_9GAMM</name>
<dbReference type="SUPFAM" id="SSF55073">
    <property type="entry name" value="Nucleotide cyclase"/>
    <property type="match status" value="1"/>
</dbReference>
<keyword evidence="3" id="KW-0675">Receptor</keyword>